<keyword evidence="1" id="KW-1133">Transmembrane helix</keyword>
<feature type="transmembrane region" description="Helical" evidence="1">
    <location>
        <begin position="20"/>
        <end position="44"/>
    </location>
</feature>
<dbReference type="SUPFAM" id="SSF53300">
    <property type="entry name" value="vWA-like"/>
    <property type="match status" value="1"/>
</dbReference>
<sequence>MNLRLLSLVRRFGRDESGVFAVVFGLMAIVLIALGGATVDYVALDQARSRSQIALDAAALALQPESQLTGANKTAIQAKAQALVDDRIGGGGVVTINSTTINTTDGSLYFTATMKTPTIFVALVGVKEMSAFIQSEATRKKLSLEIAFVLDNSGSMAYTGTGTLGLKQRMQFLKDAATCATNILFYKDTTTPLLFPDTCVPATGAVKLDNVKIGVVPFTMFVNVGASNLNATWIDKGTSVTANDNFDDGRTPPGNINRTTLFTATKQSWKGCVEARPHIKTGTRAEEYLDTDDTVPLAGNTLFVPMFSPDVLDGLQGNDYMDDTPAICDRPAPAQCIQVQSRFGCNSSNGSCSSSNTADPVTGGTNASGVVDVLATNGANFTSSTKYPNGYYGAHASSCSCSAWTSYSDWTQTGGSGNNRTFTRFRSCNGGGYTPGGLTNRQLQERICKYYGTVTTVSDTRGPNADCGAASITPLTATPSTVTTAISNMVALGGTNIHEGAAWGFRALSPGAPFTEGGPYDQATSKVMILMTDGENTTYNLSNYCSQGMRTLNSNCYNSAYGYPYNSFNTDTASSSGGNIERLGRFGANNASLVTELNNRTVQTCANAKAAGITVYTIGLATSEASQSTQAVVEDMLTQCASTPDKAHFPQEPSELKDVFQQIANELTALRLSR</sequence>
<dbReference type="Proteomes" id="UP001217476">
    <property type="component" value="Chromosome"/>
</dbReference>
<evidence type="ECO:0000256" key="1">
    <source>
        <dbReference type="SAM" id="Phobius"/>
    </source>
</evidence>
<dbReference type="AlphaFoldDB" id="A0AAJ5VS08"/>
<feature type="domain" description="Putative Flp pilus-assembly TadG-like N-terminal" evidence="2">
    <location>
        <begin position="18"/>
        <end position="61"/>
    </location>
</feature>
<dbReference type="InterPro" id="IPR028087">
    <property type="entry name" value="Tad_N"/>
</dbReference>
<organism evidence="3 4">
    <name type="scientific">Candidatus Devosia phytovorans</name>
    <dbReference type="NCBI Taxonomy" id="3121372"/>
    <lineage>
        <taxon>Bacteria</taxon>
        <taxon>Pseudomonadati</taxon>
        <taxon>Pseudomonadota</taxon>
        <taxon>Alphaproteobacteria</taxon>
        <taxon>Hyphomicrobiales</taxon>
        <taxon>Devosiaceae</taxon>
        <taxon>Devosia</taxon>
    </lineage>
</organism>
<evidence type="ECO:0000313" key="3">
    <source>
        <dbReference type="EMBL" id="WEK03162.1"/>
    </source>
</evidence>
<proteinExistence type="predicted"/>
<keyword evidence="1" id="KW-0472">Membrane</keyword>
<evidence type="ECO:0000259" key="2">
    <source>
        <dbReference type="Pfam" id="PF13400"/>
    </source>
</evidence>
<evidence type="ECO:0000313" key="4">
    <source>
        <dbReference type="Proteomes" id="UP001217476"/>
    </source>
</evidence>
<reference evidence="3" key="1">
    <citation type="submission" date="2023-03" db="EMBL/GenBank/DDBJ databases">
        <title>Andean soil-derived lignocellulolytic bacterial consortium as a source of novel taxa and putative plastic-active enzymes.</title>
        <authorList>
            <person name="Diaz-Garcia L."/>
            <person name="Chuvochina M."/>
            <person name="Feuerriegel G."/>
            <person name="Bunk B."/>
            <person name="Sproer C."/>
            <person name="Streit W.R."/>
            <person name="Rodriguez L.M."/>
            <person name="Overmann J."/>
            <person name="Jimenez D.J."/>
        </authorList>
    </citation>
    <scope>NUCLEOTIDE SEQUENCE</scope>
    <source>
        <strain evidence="3">MAG 4196</strain>
    </source>
</reference>
<dbReference type="Pfam" id="PF13400">
    <property type="entry name" value="Tad"/>
    <property type="match status" value="1"/>
</dbReference>
<dbReference type="InterPro" id="IPR036465">
    <property type="entry name" value="vWFA_dom_sf"/>
</dbReference>
<protein>
    <submittedName>
        <fullName evidence="3">Pilus assembly protein TadG-related protein</fullName>
    </submittedName>
</protein>
<keyword evidence="1" id="KW-0812">Transmembrane</keyword>
<dbReference type="Gene3D" id="3.40.50.410">
    <property type="entry name" value="von Willebrand factor, type A domain"/>
    <property type="match status" value="2"/>
</dbReference>
<dbReference type="EMBL" id="CP119312">
    <property type="protein sequence ID" value="WEK03162.1"/>
    <property type="molecule type" value="Genomic_DNA"/>
</dbReference>
<name>A0AAJ5VS08_9HYPH</name>
<gene>
    <name evidence="3" type="ORF">P0Y65_13225</name>
</gene>
<accession>A0AAJ5VS08</accession>